<sequence>MAAFHIYLALGFYGVGSVNNQGHHDVEFLAWYIGFLIVPVILFFLGILMAKEQNQGIFTSSYLKVVNILKIRKQKPDEPAQTNGNDSSVIPIEGEATPVEQRHYPTARIHLHHWQIFYVLAFFTRFKQPVSQAAGGIVLGIYTEGMVA</sequence>
<gene>
    <name evidence="1" type="ORF">ACOLOM_LOCUS1785</name>
</gene>
<name>A0ACA9KJ57_9GLOM</name>
<evidence type="ECO:0000313" key="1">
    <source>
        <dbReference type="EMBL" id="CAG8475700.1"/>
    </source>
</evidence>
<reference evidence="1" key="1">
    <citation type="submission" date="2021-06" db="EMBL/GenBank/DDBJ databases">
        <authorList>
            <person name="Kallberg Y."/>
            <person name="Tangrot J."/>
            <person name="Rosling A."/>
        </authorList>
    </citation>
    <scope>NUCLEOTIDE SEQUENCE</scope>
    <source>
        <strain evidence="1">CL356</strain>
    </source>
</reference>
<dbReference type="EMBL" id="CAJVPT010002120">
    <property type="protein sequence ID" value="CAG8475700.1"/>
    <property type="molecule type" value="Genomic_DNA"/>
</dbReference>
<dbReference type="Proteomes" id="UP000789525">
    <property type="component" value="Unassembled WGS sequence"/>
</dbReference>
<comment type="caution">
    <text evidence="1">The sequence shown here is derived from an EMBL/GenBank/DDBJ whole genome shotgun (WGS) entry which is preliminary data.</text>
</comment>
<proteinExistence type="predicted"/>
<accession>A0ACA9KJ57</accession>
<organism evidence="1 2">
    <name type="scientific">Acaulospora colombiana</name>
    <dbReference type="NCBI Taxonomy" id="27376"/>
    <lineage>
        <taxon>Eukaryota</taxon>
        <taxon>Fungi</taxon>
        <taxon>Fungi incertae sedis</taxon>
        <taxon>Mucoromycota</taxon>
        <taxon>Glomeromycotina</taxon>
        <taxon>Glomeromycetes</taxon>
        <taxon>Diversisporales</taxon>
        <taxon>Acaulosporaceae</taxon>
        <taxon>Acaulospora</taxon>
    </lineage>
</organism>
<evidence type="ECO:0000313" key="2">
    <source>
        <dbReference type="Proteomes" id="UP000789525"/>
    </source>
</evidence>
<protein>
    <submittedName>
        <fullName evidence="1">16579_t:CDS:1</fullName>
    </submittedName>
</protein>
<keyword evidence="2" id="KW-1185">Reference proteome</keyword>